<protein>
    <submittedName>
        <fullName evidence="1">Uncharacterized protein</fullName>
    </submittedName>
</protein>
<name>A0A6C0B8V7_9ZZZZ</name>
<dbReference type="SUPFAM" id="SSF54495">
    <property type="entry name" value="UBC-like"/>
    <property type="match status" value="1"/>
</dbReference>
<reference evidence="1" key="1">
    <citation type="journal article" date="2020" name="Nature">
        <title>Giant virus diversity and host interactions through global metagenomics.</title>
        <authorList>
            <person name="Schulz F."/>
            <person name="Roux S."/>
            <person name="Paez-Espino D."/>
            <person name="Jungbluth S."/>
            <person name="Walsh D.A."/>
            <person name="Denef V.J."/>
            <person name="McMahon K.D."/>
            <person name="Konstantinidis K.T."/>
            <person name="Eloe-Fadrosh E.A."/>
            <person name="Kyrpides N.C."/>
            <person name="Woyke T."/>
        </authorList>
    </citation>
    <scope>NUCLEOTIDE SEQUENCE</scope>
    <source>
        <strain evidence="1">GVMAG-M-3300010158-55</strain>
    </source>
</reference>
<proteinExistence type="predicted"/>
<accession>A0A6C0B8V7</accession>
<dbReference type="AlphaFoldDB" id="A0A6C0B8V7"/>
<organism evidence="1">
    <name type="scientific">viral metagenome</name>
    <dbReference type="NCBI Taxonomy" id="1070528"/>
    <lineage>
        <taxon>unclassified sequences</taxon>
        <taxon>metagenomes</taxon>
        <taxon>organismal metagenomes</taxon>
    </lineage>
</organism>
<dbReference type="EMBL" id="MN739098">
    <property type="protein sequence ID" value="QHS88536.1"/>
    <property type="molecule type" value="Genomic_DNA"/>
</dbReference>
<evidence type="ECO:0000313" key="1">
    <source>
        <dbReference type="EMBL" id="QHS88536.1"/>
    </source>
</evidence>
<dbReference type="InterPro" id="IPR016135">
    <property type="entry name" value="UBQ-conjugating_enzyme/RWD"/>
</dbReference>
<sequence>MNLSISNRFKRFEDIYQRHSLEKYFGLKHNYDVFKFVPQKTDINKLTLDIQVVKNHYHDFNYLPSDISNIISEYLQEYIYICVEITFPSDYPFKPPMYTLLSTKYNIVKFPISIDRYYATIVDNHNLQYKREWTPAMDIDKDILYFICRINHFEYLL</sequence>
<dbReference type="Gene3D" id="3.10.110.10">
    <property type="entry name" value="Ubiquitin Conjugating Enzyme"/>
    <property type="match status" value="1"/>
</dbReference>